<dbReference type="Pfam" id="PF14571">
    <property type="entry name" value="Di19_C"/>
    <property type="match status" value="1"/>
</dbReference>
<dbReference type="PANTHER" id="PTHR31875">
    <property type="entry name" value="PROTEIN DEHYDRATION-INDUCED 19"/>
    <property type="match status" value="1"/>
</dbReference>
<keyword evidence="2" id="KW-0812">Transmembrane</keyword>
<evidence type="ECO:0000313" key="5">
    <source>
        <dbReference type="EMBL" id="KAG6531682.1"/>
    </source>
</evidence>
<keyword evidence="2" id="KW-1133">Transmembrane helix</keyword>
<keyword evidence="2" id="KW-0472">Membrane</keyword>
<feature type="domain" description="Di19 C-terminal" evidence="4">
    <location>
        <begin position="158"/>
        <end position="228"/>
    </location>
</feature>
<organism evidence="5 6">
    <name type="scientific">Zingiber officinale</name>
    <name type="common">Ginger</name>
    <name type="synonym">Amomum zingiber</name>
    <dbReference type="NCBI Taxonomy" id="94328"/>
    <lineage>
        <taxon>Eukaryota</taxon>
        <taxon>Viridiplantae</taxon>
        <taxon>Streptophyta</taxon>
        <taxon>Embryophyta</taxon>
        <taxon>Tracheophyta</taxon>
        <taxon>Spermatophyta</taxon>
        <taxon>Magnoliopsida</taxon>
        <taxon>Liliopsida</taxon>
        <taxon>Zingiberales</taxon>
        <taxon>Zingiberaceae</taxon>
        <taxon>Zingiber</taxon>
    </lineage>
</organism>
<comment type="caution">
    <text evidence="5">The sequence shown here is derived from an EMBL/GenBank/DDBJ whole genome shotgun (WGS) entry which is preliminary data.</text>
</comment>
<evidence type="ECO:0000256" key="1">
    <source>
        <dbReference type="ARBA" id="ARBA00007109"/>
    </source>
</evidence>
<dbReference type="PANTHER" id="PTHR31875:SF26">
    <property type="entry name" value="PROTEIN DEHYDRATION-INDUCED 19-RELATED"/>
    <property type="match status" value="1"/>
</dbReference>
<dbReference type="InterPro" id="IPR008598">
    <property type="entry name" value="Di19_Zn-bd"/>
</dbReference>
<evidence type="ECO:0000256" key="2">
    <source>
        <dbReference type="SAM" id="Phobius"/>
    </source>
</evidence>
<proteinExistence type="inferred from homology"/>
<dbReference type="InterPro" id="IPR033347">
    <property type="entry name" value="Di19"/>
</dbReference>
<sequence>METDSWSRFLASSKRRQSALQSRYGGGIRIRLFCDTVDARFGSDEMEGGEDESRAEFACPFCGEDFDIVGLCFHIDDEHPVEANNGVCPVCAARVGTDMVAHTTTEHASIFKISFLFLFLSCLYLSTFFIILFVDIVINIQRRRRLRKVSSGSHSTHSLLRKDLHEDNLQSLLGGSFVTSNSAPDPLLSSFIFNFHAVDTSDGQPETLAEETFAGKVSDEKLVERNWHCCSIWFPDFFCTEVTLEVLAM</sequence>
<feature type="transmembrane region" description="Helical" evidence="2">
    <location>
        <begin position="115"/>
        <end position="138"/>
    </location>
</feature>
<gene>
    <name evidence="5" type="ORF">ZIOFF_005499</name>
</gene>
<evidence type="ECO:0008006" key="7">
    <source>
        <dbReference type="Google" id="ProtNLM"/>
    </source>
</evidence>
<evidence type="ECO:0000259" key="4">
    <source>
        <dbReference type="Pfam" id="PF14571"/>
    </source>
</evidence>
<reference evidence="5 6" key="1">
    <citation type="submission" date="2020-08" db="EMBL/GenBank/DDBJ databases">
        <title>Plant Genome Project.</title>
        <authorList>
            <person name="Zhang R.-G."/>
        </authorList>
    </citation>
    <scope>NUCLEOTIDE SEQUENCE [LARGE SCALE GENOMIC DNA]</scope>
    <source>
        <tissue evidence="5">Rhizome</tissue>
    </source>
</reference>
<feature type="domain" description="Di19 zinc-binding" evidence="3">
    <location>
        <begin position="56"/>
        <end position="108"/>
    </location>
</feature>
<keyword evidence="6" id="KW-1185">Reference proteome</keyword>
<dbReference type="EMBL" id="JACMSC010000002">
    <property type="protein sequence ID" value="KAG6531682.1"/>
    <property type="molecule type" value="Genomic_DNA"/>
</dbReference>
<evidence type="ECO:0000313" key="6">
    <source>
        <dbReference type="Proteomes" id="UP000734854"/>
    </source>
</evidence>
<comment type="similarity">
    <text evidence="1">Belongs to the Di19 family.</text>
</comment>
<dbReference type="AlphaFoldDB" id="A0A8J5HNI2"/>
<accession>A0A8J5HNI2</accession>
<protein>
    <recommendedName>
        <fullName evidence="7">Drought induced 19 protein type zinc-binding domain-containing protein</fullName>
    </recommendedName>
</protein>
<dbReference type="InterPro" id="IPR027935">
    <property type="entry name" value="Di19_C"/>
</dbReference>
<name>A0A8J5HNI2_ZINOF</name>
<evidence type="ECO:0000259" key="3">
    <source>
        <dbReference type="Pfam" id="PF05605"/>
    </source>
</evidence>
<dbReference type="Proteomes" id="UP000734854">
    <property type="component" value="Unassembled WGS sequence"/>
</dbReference>
<dbReference type="Pfam" id="PF05605">
    <property type="entry name" value="zf-Di19"/>
    <property type="match status" value="1"/>
</dbReference>